<feature type="transmembrane region" description="Helical" evidence="1">
    <location>
        <begin position="12"/>
        <end position="35"/>
    </location>
</feature>
<evidence type="ECO:0000313" key="2">
    <source>
        <dbReference type="EMBL" id="MFC6953652.1"/>
    </source>
</evidence>
<reference evidence="2 3" key="1">
    <citation type="journal article" date="2019" name="Int. J. Syst. Evol. Microbiol.">
        <title>The Global Catalogue of Microorganisms (GCM) 10K type strain sequencing project: providing services to taxonomists for standard genome sequencing and annotation.</title>
        <authorList>
            <consortium name="The Broad Institute Genomics Platform"/>
            <consortium name="The Broad Institute Genome Sequencing Center for Infectious Disease"/>
            <person name="Wu L."/>
            <person name="Ma J."/>
        </authorList>
    </citation>
    <scope>NUCLEOTIDE SEQUENCE [LARGE SCALE GENOMIC DNA]</scope>
    <source>
        <strain evidence="2 3">GX26</strain>
    </source>
</reference>
<comment type="caution">
    <text evidence="2">The sequence shown here is derived from an EMBL/GenBank/DDBJ whole genome shotgun (WGS) entry which is preliminary data.</text>
</comment>
<dbReference type="Pfam" id="PF11255">
    <property type="entry name" value="DUF3054"/>
    <property type="match status" value="1"/>
</dbReference>
<evidence type="ECO:0000256" key="1">
    <source>
        <dbReference type="SAM" id="Phobius"/>
    </source>
</evidence>
<evidence type="ECO:0000313" key="3">
    <source>
        <dbReference type="Proteomes" id="UP001596395"/>
    </source>
</evidence>
<keyword evidence="3" id="KW-1185">Reference proteome</keyword>
<feature type="transmembrane region" description="Helical" evidence="1">
    <location>
        <begin position="55"/>
        <end position="72"/>
    </location>
</feature>
<feature type="transmembrane region" description="Helical" evidence="1">
    <location>
        <begin position="113"/>
        <end position="134"/>
    </location>
</feature>
<sequence>MNVLARTLDARSVGLSAVGKLAAADVATLLALVLAGELRHAVDVVGNPGRVLVTAAPFLLGWFLVAALVGAYGDRAFAGGVDTAKLTVGAWLGGAGIGLTLRGTSYLAGDSPLSFALVMMGLGSLALGVVRPLVVSRLGARA</sequence>
<dbReference type="EMBL" id="JBHSXN010000002">
    <property type="protein sequence ID" value="MFC6953652.1"/>
    <property type="molecule type" value="Genomic_DNA"/>
</dbReference>
<feature type="transmembrane region" description="Helical" evidence="1">
    <location>
        <begin position="84"/>
        <end position="101"/>
    </location>
</feature>
<keyword evidence="1" id="KW-0812">Transmembrane</keyword>
<dbReference type="AlphaFoldDB" id="A0ABD5VHT4"/>
<gene>
    <name evidence="2" type="ORF">ACFQGB_12335</name>
</gene>
<keyword evidence="1" id="KW-1133">Transmembrane helix</keyword>
<keyword evidence="1" id="KW-0472">Membrane</keyword>
<dbReference type="InterPro" id="IPR021414">
    <property type="entry name" value="DUF3054"/>
</dbReference>
<accession>A0ABD5VHT4</accession>
<protein>
    <submittedName>
        <fullName evidence="2">DUF3054 domain-containing protein</fullName>
    </submittedName>
</protein>
<dbReference type="RefSeq" id="WP_336350607.1">
    <property type="nucleotide sequence ID" value="NZ_JAZAQL010000002.1"/>
</dbReference>
<name>A0ABD5VHT4_9EURY</name>
<proteinExistence type="predicted"/>
<dbReference type="Proteomes" id="UP001596395">
    <property type="component" value="Unassembled WGS sequence"/>
</dbReference>
<organism evidence="2 3">
    <name type="scientific">Halorubellus litoreus</name>
    <dbReference type="NCBI Taxonomy" id="755308"/>
    <lineage>
        <taxon>Archaea</taxon>
        <taxon>Methanobacteriati</taxon>
        <taxon>Methanobacteriota</taxon>
        <taxon>Stenosarchaea group</taxon>
        <taxon>Halobacteria</taxon>
        <taxon>Halobacteriales</taxon>
        <taxon>Halorubellaceae</taxon>
        <taxon>Halorubellus</taxon>
    </lineage>
</organism>